<evidence type="ECO:0000313" key="2">
    <source>
        <dbReference type="EMBL" id="KAK0662066.1"/>
    </source>
</evidence>
<dbReference type="Pfam" id="PF06985">
    <property type="entry name" value="HET"/>
    <property type="match status" value="1"/>
</dbReference>
<organism evidence="2 3">
    <name type="scientific">Cercophora samala</name>
    <dbReference type="NCBI Taxonomy" id="330535"/>
    <lineage>
        <taxon>Eukaryota</taxon>
        <taxon>Fungi</taxon>
        <taxon>Dikarya</taxon>
        <taxon>Ascomycota</taxon>
        <taxon>Pezizomycotina</taxon>
        <taxon>Sordariomycetes</taxon>
        <taxon>Sordariomycetidae</taxon>
        <taxon>Sordariales</taxon>
        <taxon>Lasiosphaeriaceae</taxon>
        <taxon>Cercophora</taxon>
    </lineage>
</organism>
<evidence type="ECO:0000313" key="3">
    <source>
        <dbReference type="Proteomes" id="UP001174997"/>
    </source>
</evidence>
<reference evidence="2" key="1">
    <citation type="submission" date="2023-06" db="EMBL/GenBank/DDBJ databases">
        <title>Genome-scale phylogeny and comparative genomics of the fungal order Sordariales.</title>
        <authorList>
            <consortium name="Lawrence Berkeley National Laboratory"/>
            <person name="Hensen N."/>
            <person name="Bonometti L."/>
            <person name="Westerberg I."/>
            <person name="Brannstrom I.O."/>
            <person name="Guillou S."/>
            <person name="Cros-Aarteil S."/>
            <person name="Calhoun S."/>
            <person name="Haridas S."/>
            <person name="Kuo A."/>
            <person name="Mondo S."/>
            <person name="Pangilinan J."/>
            <person name="Riley R."/>
            <person name="Labutti K."/>
            <person name="Andreopoulos B."/>
            <person name="Lipzen A."/>
            <person name="Chen C."/>
            <person name="Yanf M."/>
            <person name="Daum C."/>
            <person name="Ng V."/>
            <person name="Clum A."/>
            <person name="Steindorff A."/>
            <person name="Ohm R."/>
            <person name="Martin F."/>
            <person name="Silar P."/>
            <person name="Natvig D."/>
            <person name="Lalanne C."/>
            <person name="Gautier V."/>
            <person name="Ament-Velasquez S.L."/>
            <person name="Kruys A."/>
            <person name="Hutchinson M.I."/>
            <person name="Powell A.J."/>
            <person name="Barry K."/>
            <person name="Miller A.N."/>
            <person name="Grigoriev I.V."/>
            <person name="Debuchy R."/>
            <person name="Gladieux P."/>
            <person name="Thoren M.H."/>
            <person name="Johannesson H."/>
        </authorList>
    </citation>
    <scope>NUCLEOTIDE SEQUENCE</scope>
    <source>
        <strain evidence="2">CBS 307.81</strain>
    </source>
</reference>
<sequence>MLEAWTVSSKPRTPLCKACVSMLGSWSGIRALCSPSGYRHLDIDACRLQADRGCPLCTIILSNGWGKFGMTKREAMTFFARRRDAFALKPDPAWMDVWKDLGACRGLGDIGWLDGGLFRNTELTGNPSRTRDEKPRGRWDDALSLAVLAAPDDPAARYIVERQPTDTFLDDTIMSEAVNWTKDCLEGRHAGCIYAGKPLLPTRVIDVGHPDSPNVHIHASSPHEHEEYVALSYCWGGPQPVVTTIENIAQFSRPNGIVLSDLPQTLQDAVRTTRRLGFRYLWVDALCIIQDSWDDKAVEIDNMGNIYHHATLTIAAASSRSASEGFLRSSTPEYMASLPSCTVPLVENKGTVVLALSSAKPEGHLLEPLRTRAWCFQEAILPQRLAIFSKFELRLHCKARNRRLLNLGSYIGEPDPGELYCTGIRNSFERLEVKKITEGGHWMDISYLHTMWADFLGDFSQRDLTTKDDRLHAVQGVANIIASSGHLRNDMDNRYLAGTWIACLPQQLLWSRSNIPVFSPTGQYKTRMPSEKRSDRAPSWPWGCLDCPIVFNLLSGQQYEGSISVIEGNNPRQPILNIECEVLVRSSDEFAKDKSPKMNKDVRVTLDLDNDELTPEAGSVYYLLLARYIGEDSGSGDDPVELLCVSGIVVYSVVDGDREGFRRLGYFRWDVFRPVSQGFTFGGRMALRLV</sequence>
<dbReference type="PANTHER" id="PTHR33112">
    <property type="entry name" value="DOMAIN PROTEIN, PUTATIVE-RELATED"/>
    <property type="match status" value="1"/>
</dbReference>
<dbReference type="PANTHER" id="PTHR33112:SF16">
    <property type="entry name" value="HETEROKARYON INCOMPATIBILITY DOMAIN-CONTAINING PROTEIN"/>
    <property type="match status" value="1"/>
</dbReference>
<dbReference type="AlphaFoldDB" id="A0AA39Z1B9"/>
<comment type="caution">
    <text evidence="2">The sequence shown here is derived from an EMBL/GenBank/DDBJ whole genome shotgun (WGS) entry which is preliminary data.</text>
</comment>
<dbReference type="InterPro" id="IPR010730">
    <property type="entry name" value="HET"/>
</dbReference>
<gene>
    <name evidence="2" type="ORF">QBC41DRAFT_359704</name>
</gene>
<feature type="domain" description="Heterokaryon incompatibility" evidence="1">
    <location>
        <begin position="228"/>
        <end position="378"/>
    </location>
</feature>
<keyword evidence="3" id="KW-1185">Reference proteome</keyword>
<proteinExistence type="predicted"/>
<dbReference type="Proteomes" id="UP001174997">
    <property type="component" value="Unassembled WGS sequence"/>
</dbReference>
<accession>A0AA39Z1B9</accession>
<evidence type="ECO:0000259" key="1">
    <source>
        <dbReference type="Pfam" id="PF06985"/>
    </source>
</evidence>
<name>A0AA39Z1B9_9PEZI</name>
<protein>
    <submittedName>
        <fullName evidence="2">Heterokaryon incompatibility protein-domain-containing protein</fullName>
    </submittedName>
</protein>
<dbReference type="EMBL" id="JAULSY010000144">
    <property type="protein sequence ID" value="KAK0662066.1"/>
    <property type="molecule type" value="Genomic_DNA"/>
</dbReference>